<dbReference type="PANTHER" id="PTHR36462:SF1">
    <property type="entry name" value="CHROMOSOME 12 OPEN READING FRAME 71"/>
    <property type="match status" value="1"/>
</dbReference>
<sequence>MANPNPRSDCSDSEKSHMKINSPESLSRGDLPNSHTFHQKTKTPFRGYICRRETTTFYEGCVVGSSINNLPPVEEPEDTQSLGRYMGHNSRTKDNPNLVCAPNTGVEEDEDTDSDSKGAGADQIVTDNDQQINKNSTFRGQRIDHVAGWPVIQPVSPKLTQEQAAEERNKEERKEESKSSEDEDKEADKQIENGENQDEGLLMGSTEQEKKDVEIKNNKDMESNKKEYVELYAQIQVYERSDDTRLPDSTEDKGKQNSESHKEKEEIQINEEPQDADKQSHGYDKDDALQLRDPPEENFQLGSRSPPHPAQVLCEEQCTCEDLPACKPLGNTEVTQVPEMPAMLPEDEPAEQMLKISTEWSSSVSSGESEEDDTGSDTQTITCVNWRQAFRRLRKRVLTCLGRRVMVSSPPATPTKKSLPTSKETHPKRTLRDLFPTPRPLSTLSGVMLAPLL</sequence>
<dbReference type="Pfam" id="PF15480">
    <property type="entry name" value="DUF4640"/>
    <property type="match status" value="1"/>
</dbReference>
<organism evidence="2 3">
    <name type="scientific">Heterocephalus glaber</name>
    <name type="common">Naked mole rat</name>
    <dbReference type="NCBI Taxonomy" id="10181"/>
    <lineage>
        <taxon>Eukaryota</taxon>
        <taxon>Metazoa</taxon>
        <taxon>Chordata</taxon>
        <taxon>Craniata</taxon>
        <taxon>Vertebrata</taxon>
        <taxon>Euteleostomi</taxon>
        <taxon>Mammalia</taxon>
        <taxon>Eutheria</taxon>
        <taxon>Euarchontoglires</taxon>
        <taxon>Glires</taxon>
        <taxon>Rodentia</taxon>
        <taxon>Hystricomorpha</taxon>
        <taxon>Bathyergidae</taxon>
        <taxon>Heterocephalus</taxon>
    </lineage>
</organism>
<feature type="compositionally biased region" description="Basic and acidic residues" evidence="1">
    <location>
        <begin position="239"/>
        <end position="267"/>
    </location>
</feature>
<keyword evidence="2" id="KW-1185">Reference proteome</keyword>
<feature type="compositionally biased region" description="Basic and acidic residues" evidence="1">
    <location>
        <begin position="165"/>
        <end position="192"/>
    </location>
</feature>
<accession>A0AAX6RUN3</accession>
<dbReference type="GeneID" id="101710906"/>
<evidence type="ECO:0000256" key="1">
    <source>
        <dbReference type="SAM" id="MobiDB-lite"/>
    </source>
</evidence>
<dbReference type="AlphaFoldDB" id="A0AAX6RUN3"/>
<evidence type="ECO:0000313" key="3">
    <source>
        <dbReference type="RefSeq" id="XP_021100426.1"/>
    </source>
</evidence>
<feature type="compositionally biased region" description="Polar residues" evidence="1">
    <location>
        <begin position="125"/>
        <end position="134"/>
    </location>
</feature>
<feature type="compositionally biased region" description="Basic and acidic residues" evidence="1">
    <location>
        <begin position="207"/>
        <end position="229"/>
    </location>
</feature>
<feature type="region of interest" description="Disordered" evidence="1">
    <location>
        <begin position="408"/>
        <end position="428"/>
    </location>
</feature>
<gene>
    <name evidence="3" type="primary">LOC101710906</name>
</gene>
<dbReference type="RefSeq" id="XP_021100426.1">
    <property type="nucleotide sequence ID" value="XM_021244767.1"/>
</dbReference>
<protein>
    <submittedName>
        <fullName evidence="3">Uncharacterized protein LOC101710906 isoform X1</fullName>
    </submittedName>
</protein>
<reference evidence="3" key="1">
    <citation type="submission" date="2025-08" db="UniProtKB">
        <authorList>
            <consortium name="RefSeq"/>
        </authorList>
    </citation>
    <scope>IDENTIFICATION</scope>
</reference>
<dbReference type="Proteomes" id="UP000694906">
    <property type="component" value="Unplaced"/>
</dbReference>
<evidence type="ECO:0000313" key="2">
    <source>
        <dbReference type="Proteomes" id="UP000694906"/>
    </source>
</evidence>
<proteinExistence type="predicted"/>
<feature type="region of interest" description="Disordered" evidence="1">
    <location>
        <begin position="149"/>
        <end position="308"/>
    </location>
</feature>
<feature type="region of interest" description="Disordered" evidence="1">
    <location>
        <begin position="1"/>
        <end position="41"/>
    </location>
</feature>
<feature type="compositionally biased region" description="Basic and acidic residues" evidence="1">
    <location>
        <begin position="275"/>
        <end position="295"/>
    </location>
</feature>
<dbReference type="PANTHER" id="PTHR36462">
    <property type="entry name" value="CHROMOSOME 12 OPEN READING FRAME 71"/>
    <property type="match status" value="1"/>
</dbReference>
<dbReference type="InterPro" id="IPR027908">
    <property type="entry name" value="DUF4640"/>
</dbReference>
<name>A0AAX6RUN3_HETGA</name>
<feature type="region of interest" description="Disordered" evidence="1">
    <location>
        <begin position="68"/>
        <end position="134"/>
    </location>
</feature>